<evidence type="ECO:0000256" key="3">
    <source>
        <dbReference type="PIRSR" id="PIRSR000509-1"/>
    </source>
</evidence>
<evidence type="ECO:0000313" key="5">
    <source>
        <dbReference type="Proteomes" id="UP001140453"/>
    </source>
</evidence>
<comment type="caution">
    <text evidence="4">The sequence shown here is derived from an EMBL/GenBank/DDBJ whole genome shotgun (WGS) entry which is preliminary data.</text>
</comment>
<dbReference type="NCBIfam" id="TIGR03429">
    <property type="entry name" value="arom_pren_DMATS"/>
    <property type="match status" value="1"/>
</dbReference>
<accession>A0A9W8YNU5</accession>
<comment type="similarity">
    <text evidence="1">Belongs to the tryptophan dimethylallyltransferase family.</text>
</comment>
<evidence type="ECO:0000256" key="1">
    <source>
        <dbReference type="ARBA" id="ARBA00010209"/>
    </source>
</evidence>
<gene>
    <name evidence="4" type="ORF">N0V93_007809</name>
</gene>
<keyword evidence="2" id="KW-0808">Transferase</keyword>
<feature type="binding site" evidence="3">
    <location>
        <position position="413"/>
    </location>
    <ligand>
        <name>dimethylallyl diphosphate</name>
        <dbReference type="ChEBI" id="CHEBI:57623"/>
    </ligand>
</feature>
<dbReference type="OrthoDB" id="5392033at2759"/>
<dbReference type="SFLD" id="SFLDS00036">
    <property type="entry name" value="Aromatic_Prenyltransferase"/>
    <property type="match status" value="1"/>
</dbReference>
<dbReference type="Proteomes" id="UP001140453">
    <property type="component" value="Unassembled WGS sequence"/>
</dbReference>
<evidence type="ECO:0008006" key="6">
    <source>
        <dbReference type="Google" id="ProtNLM"/>
    </source>
</evidence>
<keyword evidence="5" id="KW-1185">Reference proteome</keyword>
<feature type="binding site" evidence="3">
    <location>
        <position position="257"/>
    </location>
    <ligand>
        <name>dimethylallyl diphosphate</name>
        <dbReference type="ChEBI" id="CHEBI:57623"/>
    </ligand>
</feature>
<feature type="binding site" evidence="3">
    <location>
        <position position="89"/>
    </location>
    <ligand>
        <name>L-tryptophan</name>
        <dbReference type="ChEBI" id="CHEBI:57912"/>
    </ligand>
</feature>
<dbReference type="PANTHER" id="PTHR40627:SF5">
    <property type="entry name" value="INDOLE PRENYLTRANSFERASE TDIB"/>
    <property type="match status" value="1"/>
</dbReference>
<proteinExistence type="inferred from homology"/>
<feature type="binding site" evidence="3">
    <location>
        <position position="183"/>
    </location>
    <ligand>
        <name>dimethylallyl diphosphate</name>
        <dbReference type="ChEBI" id="CHEBI:57623"/>
    </ligand>
</feature>
<dbReference type="CDD" id="cd13929">
    <property type="entry name" value="PT-DMATS_CymD"/>
    <property type="match status" value="1"/>
</dbReference>
<dbReference type="GO" id="GO:0009820">
    <property type="term" value="P:alkaloid metabolic process"/>
    <property type="evidence" value="ECO:0007669"/>
    <property type="project" value="InterPro"/>
</dbReference>
<feature type="binding site" evidence="3">
    <location>
        <position position="75"/>
    </location>
    <ligand>
        <name>L-tryptophan</name>
        <dbReference type="ChEBI" id="CHEBI:57912"/>
    </ligand>
</feature>
<organism evidence="4 5">
    <name type="scientific">Gnomoniopsis smithogilvyi</name>
    <dbReference type="NCBI Taxonomy" id="1191159"/>
    <lineage>
        <taxon>Eukaryota</taxon>
        <taxon>Fungi</taxon>
        <taxon>Dikarya</taxon>
        <taxon>Ascomycota</taxon>
        <taxon>Pezizomycotina</taxon>
        <taxon>Sordariomycetes</taxon>
        <taxon>Sordariomycetidae</taxon>
        <taxon>Diaporthales</taxon>
        <taxon>Gnomoniaceae</taxon>
        <taxon>Gnomoniopsis</taxon>
    </lineage>
</organism>
<dbReference type="InterPro" id="IPR033964">
    <property type="entry name" value="ABBA"/>
</dbReference>
<dbReference type="Pfam" id="PF11991">
    <property type="entry name" value="Trp_DMAT"/>
    <property type="match status" value="1"/>
</dbReference>
<feature type="binding site" evidence="3">
    <location>
        <position position="409"/>
    </location>
    <ligand>
        <name>dimethylallyl diphosphate</name>
        <dbReference type="ChEBI" id="CHEBI:57623"/>
    </ligand>
</feature>
<protein>
    <recommendedName>
        <fullName evidence="6">Aromatic prenyltransferase</fullName>
    </recommendedName>
</protein>
<evidence type="ECO:0000256" key="2">
    <source>
        <dbReference type="ARBA" id="ARBA00022679"/>
    </source>
</evidence>
<dbReference type="EMBL" id="JAPEVB010000005">
    <property type="protein sequence ID" value="KAJ4387220.1"/>
    <property type="molecule type" value="Genomic_DNA"/>
</dbReference>
<feature type="binding site" evidence="3">
    <location>
        <position position="185"/>
    </location>
    <ligand>
        <name>dimethylallyl diphosphate</name>
        <dbReference type="ChEBI" id="CHEBI:57623"/>
    </ligand>
</feature>
<evidence type="ECO:0000313" key="4">
    <source>
        <dbReference type="EMBL" id="KAJ4387220.1"/>
    </source>
</evidence>
<dbReference type="GO" id="GO:0016765">
    <property type="term" value="F:transferase activity, transferring alkyl or aryl (other than methyl) groups"/>
    <property type="evidence" value="ECO:0007669"/>
    <property type="project" value="InterPro"/>
</dbReference>
<feature type="binding site" evidence="3">
    <location>
        <position position="253"/>
    </location>
    <ligand>
        <name>dimethylallyl diphosphate</name>
        <dbReference type="ChEBI" id="CHEBI:57623"/>
    </ligand>
</feature>
<dbReference type="PIRSF" id="PIRSF000509">
    <property type="entry name" value="Trp_DMAT"/>
    <property type="match status" value="1"/>
</dbReference>
<name>A0A9W8YNU5_9PEZI</name>
<dbReference type="SFLD" id="SFLDG01162">
    <property type="entry name" value="I"/>
    <property type="match status" value="1"/>
</dbReference>
<dbReference type="InterPro" id="IPR017795">
    <property type="entry name" value="ABBA_NscD-like"/>
</dbReference>
<dbReference type="InterPro" id="IPR012148">
    <property type="entry name" value="ABBA_DMATS-like"/>
</dbReference>
<dbReference type="AlphaFoldDB" id="A0A9W8YNU5"/>
<reference evidence="4" key="1">
    <citation type="submission" date="2022-10" db="EMBL/GenBank/DDBJ databases">
        <title>Tapping the CABI collections for fungal endophytes: first genome assemblies for Collariella, Neodidymelliopsis, Ascochyta clinopodiicola, Didymella pomorum, Didymosphaeria variabile, Neocosmospora piperis and Neocucurbitaria cava.</title>
        <authorList>
            <person name="Hill R."/>
        </authorList>
    </citation>
    <scope>NUCLEOTIDE SEQUENCE</scope>
    <source>
        <strain evidence="4">IMI 355082</strain>
    </source>
</reference>
<feature type="binding site" evidence="3">
    <location>
        <position position="255"/>
    </location>
    <ligand>
        <name>dimethylallyl diphosphate</name>
        <dbReference type="ChEBI" id="CHEBI:57623"/>
    </ligand>
</feature>
<feature type="binding site" evidence="3">
    <location>
        <position position="341"/>
    </location>
    <ligand>
        <name>dimethylallyl diphosphate</name>
        <dbReference type="ChEBI" id="CHEBI:57623"/>
    </ligand>
</feature>
<sequence length="432" mass="48360">MTNKIDHETKGQELWWRVCQPAIAGLLDHAGTYTAQEKKDQLAFFKTHVAPWLGLQPLSDGGSAVNPIDAVSPLEASLNFTSSTDPIVRYQYEPLRATRENYAIPENKFGQPAVREMLSRIQPEIKDVDLGWAEQFIEALFPGNEEEMAQVLERSEAELPPPLDHALTFNMALDLWGSARRMKAYMFPMAKNLATGRHRDARDAGLDAIRNLRPYGERLAPAVDFLDGYWDSCPEKLTLDMIGMDCIDPSKARIKIYAHIPTRNSWNVVRDVATFGGQATDPDRVKGLDVLHSIWNLLRNEHADGDDDFDKPLRHPTSFLGSIMFSFEIVPGLQIPDVKIYVPMWQYAPSDGHVARNLISVFRKLGWEQIAENYLTGLTRTFPGADLESPLSVVHSNVSFSYSAKTGAYMSVYYAVSGKATLLASGGEKKEQ</sequence>
<dbReference type="PANTHER" id="PTHR40627">
    <property type="entry name" value="INDOLE PRENYLTRANSFERASE TDIB-RELATED"/>
    <property type="match status" value="1"/>
</dbReference>